<evidence type="ECO:0000256" key="11">
    <source>
        <dbReference type="RuleBase" id="RU003369"/>
    </source>
</evidence>
<evidence type="ECO:0000259" key="14">
    <source>
        <dbReference type="Pfam" id="PF02866"/>
    </source>
</evidence>
<feature type="binding site" evidence="10">
    <location>
        <begin position="147"/>
        <end position="149"/>
    </location>
    <ligand>
        <name>NAD(+)</name>
        <dbReference type="ChEBI" id="CHEBI:57540"/>
    </ligand>
</feature>
<dbReference type="AlphaFoldDB" id="G8BMK3"/>
<protein>
    <recommendedName>
        <fullName evidence="3 12">Malate dehydrogenase</fullName>
        <ecNumber evidence="3 12">1.1.1.37</ecNumber>
    </recommendedName>
</protein>
<keyword evidence="6 10" id="KW-0520">NAD</keyword>
<dbReference type="GO" id="GO:0006094">
    <property type="term" value="P:gluconeogenesis"/>
    <property type="evidence" value="ECO:0007669"/>
    <property type="project" value="EnsemblFungi"/>
</dbReference>
<dbReference type="Pfam" id="PF00056">
    <property type="entry name" value="Ldh_1_N"/>
    <property type="match status" value="1"/>
</dbReference>
<keyword evidence="4 12" id="KW-0816">Tricarboxylic acid cycle</keyword>
<comment type="catalytic activity">
    <reaction evidence="7 12">
        <text>(S)-malate + NAD(+) = oxaloacetate + NADH + H(+)</text>
        <dbReference type="Rhea" id="RHEA:21432"/>
        <dbReference type="ChEBI" id="CHEBI:15378"/>
        <dbReference type="ChEBI" id="CHEBI:15589"/>
        <dbReference type="ChEBI" id="CHEBI:16452"/>
        <dbReference type="ChEBI" id="CHEBI:57540"/>
        <dbReference type="ChEBI" id="CHEBI:57945"/>
        <dbReference type="EC" id="1.1.1.37"/>
    </reaction>
</comment>
<evidence type="ECO:0000256" key="8">
    <source>
        <dbReference type="PIRSR" id="PIRSR000102-1"/>
    </source>
</evidence>
<dbReference type="OrthoDB" id="4069699at2759"/>
<feature type="binding site" evidence="9">
    <location>
        <position position="149"/>
    </location>
    <ligand>
        <name>substrate</name>
    </ligand>
</feature>
<evidence type="ECO:0000313" key="16">
    <source>
        <dbReference type="Proteomes" id="UP000005666"/>
    </source>
</evidence>
<feature type="binding site" evidence="10">
    <location>
        <position position="122"/>
    </location>
    <ligand>
        <name>NAD(+)</name>
        <dbReference type="ChEBI" id="CHEBI:57540"/>
    </ligand>
</feature>
<evidence type="ECO:0000256" key="4">
    <source>
        <dbReference type="ARBA" id="ARBA00022532"/>
    </source>
</evidence>
<dbReference type="InterPro" id="IPR001252">
    <property type="entry name" value="Malate_DH_AS"/>
</dbReference>
<feature type="binding site" evidence="10">
    <location>
        <position position="58"/>
    </location>
    <ligand>
        <name>NAD(+)</name>
        <dbReference type="ChEBI" id="CHEBI:57540"/>
    </ligand>
</feature>
<comment type="subunit">
    <text evidence="2">Homodimer.</text>
</comment>
<reference evidence="15 16" key="1">
    <citation type="journal article" date="2011" name="Proc. Natl. Acad. Sci. U.S.A.">
        <title>Evolutionary erosion of yeast sex chromosomes by mating-type switching accidents.</title>
        <authorList>
            <person name="Gordon J.L."/>
            <person name="Armisen D."/>
            <person name="Proux-Wera E."/>
            <person name="Oheigeartaigh S.S."/>
            <person name="Byrne K.P."/>
            <person name="Wolfe K.H."/>
        </authorList>
    </citation>
    <scope>NUCLEOTIDE SEQUENCE [LARGE SCALE GENOMIC DNA]</scope>
    <source>
        <strain evidence="16">ATCC 24235 / CBS 4417 / NBRC 1672 / NRRL Y-8282 / UCD 70-5</strain>
    </source>
</reference>
<evidence type="ECO:0000256" key="3">
    <source>
        <dbReference type="ARBA" id="ARBA00012995"/>
    </source>
</evidence>
<organism evidence="15 16">
    <name type="scientific">Tetrapisispora phaffii (strain ATCC 24235 / CBS 4417 / NBRC 1672 / NRRL Y-8282 / UCD 70-5)</name>
    <name type="common">Yeast</name>
    <name type="synonym">Fabospora phaffii</name>
    <dbReference type="NCBI Taxonomy" id="1071381"/>
    <lineage>
        <taxon>Eukaryota</taxon>
        <taxon>Fungi</taxon>
        <taxon>Dikarya</taxon>
        <taxon>Ascomycota</taxon>
        <taxon>Saccharomycotina</taxon>
        <taxon>Saccharomycetes</taxon>
        <taxon>Saccharomycetales</taxon>
        <taxon>Saccharomycetaceae</taxon>
        <taxon>Tetrapisispora</taxon>
    </lineage>
</organism>
<sequence>MPSFVDSNALKISIIGAAGGIGQAMCLLLKAQLHTLIPNDANSDPKEMNMHIHMALYDVNNDAVRGVATDLSHIDTPVTLSSHSPNDAEGLRDCLIDTDLIVVPAGFPRKPGMTRDDLFIKNAEIISGLADNIAAYCDMSKIFILLISNPVNSLIPLMGQRLVHHHPSSDIERRIMGVTKLDIVRASTFLHQLSITDGIEKRTNNMPEIPVIGGHSGDTIIPLFSRAKIYPKLSRAQIKYLIHRVQTGGDEVVKAKNGQGSATLSMALAAHKVVMKFSSLLLGLRKSIHGIYYVSLWSHSKNQPICSDSNILIPLIDGCKYFAIPVYINKQGTYAIEYQIIEKMADFERSSLLPNSISKIKANIETGLAYSRQ</sequence>
<gene>
    <name evidence="15" type="primary">TPHA0A00460</name>
    <name evidence="15" type="ordered locus">TPHA_0A00460</name>
</gene>
<dbReference type="Proteomes" id="UP000005666">
    <property type="component" value="Chromosome 1"/>
</dbReference>
<dbReference type="PANTHER" id="PTHR11540:SF16">
    <property type="entry name" value="MALATE DEHYDROGENASE, MITOCHONDRIAL"/>
    <property type="match status" value="1"/>
</dbReference>
<dbReference type="STRING" id="1071381.G8BMK3"/>
<evidence type="ECO:0000256" key="9">
    <source>
        <dbReference type="PIRSR" id="PIRSR000102-2"/>
    </source>
</evidence>
<dbReference type="InterPro" id="IPR001236">
    <property type="entry name" value="Lactate/malate_DH_N"/>
</dbReference>
<evidence type="ECO:0000256" key="1">
    <source>
        <dbReference type="ARBA" id="ARBA00008824"/>
    </source>
</evidence>
<evidence type="ECO:0000259" key="13">
    <source>
        <dbReference type="Pfam" id="PF00056"/>
    </source>
</evidence>
<feature type="domain" description="Lactate/malate dehydrogenase C-terminal" evidence="14">
    <location>
        <begin position="179"/>
        <end position="369"/>
    </location>
</feature>
<keyword evidence="5 11" id="KW-0560">Oxidoreductase</keyword>
<feature type="binding site" evidence="9">
    <location>
        <position position="109"/>
    </location>
    <ligand>
        <name>substrate</name>
    </ligand>
</feature>
<dbReference type="GO" id="GO:0016558">
    <property type="term" value="P:protein import into peroxisome matrix"/>
    <property type="evidence" value="ECO:0007669"/>
    <property type="project" value="EnsemblFungi"/>
</dbReference>
<dbReference type="FunFam" id="3.90.110.10:FF:000009">
    <property type="entry name" value="Malate dehydrogenase"/>
    <property type="match status" value="1"/>
</dbReference>
<dbReference type="FunFam" id="3.40.50.720:FF:000268">
    <property type="entry name" value="Malate dehydrogenase"/>
    <property type="match status" value="1"/>
</dbReference>
<evidence type="ECO:0000256" key="10">
    <source>
        <dbReference type="PIRSR" id="PIRSR000102-3"/>
    </source>
</evidence>
<keyword evidence="16" id="KW-1185">Reference proteome</keyword>
<dbReference type="PIRSF" id="PIRSF000102">
    <property type="entry name" value="Lac_mal_DH"/>
    <property type="match status" value="1"/>
</dbReference>
<feature type="binding site" evidence="10">
    <location>
        <position position="266"/>
    </location>
    <ligand>
        <name>NAD(+)</name>
        <dbReference type="ChEBI" id="CHEBI:57540"/>
    </ligand>
</feature>
<evidence type="ECO:0000256" key="6">
    <source>
        <dbReference type="ARBA" id="ARBA00023027"/>
    </source>
</evidence>
<dbReference type="InterPro" id="IPR022383">
    <property type="entry name" value="Lactate/malate_DH_C"/>
</dbReference>
<dbReference type="InterPro" id="IPR036291">
    <property type="entry name" value="NAD(P)-bd_dom_sf"/>
</dbReference>
<dbReference type="KEGG" id="tpf:TPHA_0A00460"/>
<comment type="similarity">
    <text evidence="1">Belongs to the LDH/MDH superfamily. MDH type 1 family.</text>
</comment>
<dbReference type="GO" id="GO:0005829">
    <property type="term" value="C:cytosol"/>
    <property type="evidence" value="ECO:0007669"/>
    <property type="project" value="EnsemblFungi"/>
</dbReference>
<dbReference type="GO" id="GO:0006108">
    <property type="term" value="P:malate metabolic process"/>
    <property type="evidence" value="ECO:0007669"/>
    <property type="project" value="InterPro"/>
</dbReference>
<dbReference type="OMA" id="SGETIMP"/>
<dbReference type="EC" id="1.1.1.37" evidence="3 12"/>
<dbReference type="Gene3D" id="3.90.110.10">
    <property type="entry name" value="Lactate dehydrogenase/glycoside hydrolase, family 4, C-terminal"/>
    <property type="match status" value="1"/>
</dbReference>
<dbReference type="GO" id="GO:0030060">
    <property type="term" value="F:L-malate dehydrogenase (NAD+) activity"/>
    <property type="evidence" value="ECO:0007669"/>
    <property type="project" value="UniProtKB-EC"/>
</dbReference>
<dbReference type="InterPro" id="IPR001557">
    <property type="entry name" value="L-lactate/malate_DH"/>
</dbReference>
<accession>G8BMK3</accession>
<dbReference type="InterPro" id="IPR010097">
    <property type="entry name" value="Malate_DH_type1"/>
</dbReference>
<name>G8BMK3_TETPH</name>
<feature type="domain" description="Lactate/malate dehydrogenase N-terminal" evidence="13">
    <location>
        <begin position="11"/>
        <end position="154"/>
    </location>
</feature>
<dbReference type="SUPFAM" id="SSF56327">
    <property type="entry name" value="LDH C-terminal domain-like"/>
    <property type="match status" value="1"/>
</dbReference>
<dbReference type="RefSeq" id="XP_003683565.1">
    <property type="nucleotide sequence ID" value="XM_003683517.1"/>
</dbReference>
<dbReference type="GeneID" id="11532407"/>
<dbReference type="Pfam" id="PF02866">
    <property type="entry name" value="Ldh_1_C"/>
    <property type="match status" value="1"/>
</dbReference>
<evidence type="ECO:0000313" key="15">
    <source>
        <dbReference type="EMBL" id="CCE61131.1"/>
    </source>
</evidence>
<feature type="binding site" evidence="10">
    <location>
        <begin position="16"/>
        <end position="22"/>
    </location>
    <ligand>
        <name>NAD(+)</name>
        <dbReference type="ChEBI" id="CHEBI:57540"/>
    </ligand>
</feature>
<dbReference type="eggNOG" id="KOG1494">
    <property type="taxonomic scope" value="Eukaryota"/>
</dbReference>
<dbReference type="Gene3D" id="3.40.50.720">
    <property type="entry name" value="NAD(P)-binding Rossmann-like Domain"/>
    <property type="match status" value="1"/>
</dbReference>
<dbReference type="PROSITE" id="PS00068">
    <property type="entry name" value="MDH"/>
    <property type="match status" value="1"/>
</dbReference>
<feature type="active site" description="Proton acceptor" evidence="8">
    <location>
        <position position="215"/>
    </location>
</feature>
<evidence type="ECO:0000256" key="2">
    <source>
        <dbReference type="ARBA" id="ARBA00011738"/>
    </source>
</evidence>
<evidence type="ECO:0000256" key="12">
    <source>
        <dbReference type="RuleBase" id="RU003405"/>
    </source>
</evidence>
<feature type="binding site" evidence="9">
    <location>
        <position position="185"/>
    </location>
    <ligand>
        <name>substrate</name>
    </ligand>
</feature>
<feature type="binding site" evidence="9">
    <location>
        <position position="115"/>
    </location>
    <ligand>
        <name>substrate</name>
    </ligand>
</feature>
<dbReference type="NCBIfam" id="TIGR01772">
    <property type="entry name" value="MDH_euk_gproteo"/>
    <property type="match status" value="1"/>
</dbReference>
<proteinExistence type="inferred from homology"/>
<evidence type="ECO:0000256" key="5">
    <source>
        <dbReference type="ARBA" id="ARBA00023002"/>
    </source>
</evidence>
<dbReference type="PANTHER" id="PTHR11540">
    <property type="entry name" value="MALATE AND LACTATE DEHYDROGENASE"/>
    <property type="match status" value="1"/>
</dbReference>
<dbReference type="GO" id="GO:0006099">
    <property type="term" value="P:tricarboxylic acid cycle"/>
    <property type="evidence" value="ECO:0007669"/>
    <property type="project" value="UniProtKB-KW"/>
</dbReference>
<dbReference type="InterPro" id="IPR015955">
    <property type="entry name" value="Lactate_DH/Glyco_Ohase_4_C"/>
</dbReference>
<dbReference type="SUPFAM" id="SSF51735">
    <property type="entry name" value="NAD(P)-binding Rossmann-fold domains"/>
    <property type="match status" value="1"/>
</dbReference>
<dbReference type="GO" id="GO:0034399">
    <property type="term" value="C:nuclear periphery"/>
    <property type="evidence" value="ECO:0007669"/>
    <property type="project" value="EnsemblFungi"/>
</dbReference>
<evidence type="ECO:0000256" key="7">
    <source>
        <dbReference type="ARBA" id="ARBA00048313"/>
    </source>
</evidence>
<dbReference type="EMBL" id="HE612856">
    <property type="protein sequence ID" value="CCE61131.1"/>
    <property type="molecule type" value="Genomic_DNA"/>
</dbReference>
<dbReference type="HOGENOM" id="CLU_047181_1_0_1"/>